<dbReference type="RefSeq" id="WP_071088156.1">
    <property type="nucleotide sequence ID" value="NZ_MBLM01000142.1"/>
</dbReference>
<dbReference type="OrthoDB" id="9794735at2"/>
<dbReference type="Gene3D" id="3.30.470.20">
    <property type="entry name" value="ATP-grasp fold, B domain"/>
    <property type="match status" value="1"/>
</dbReference>
<organism evidence="1 2">
    <name type="scientific">Parafrankia colletiae</name>
    <dbReference type="NCBI Taxonomy" id="573497"/>
    <lineage>
        <taxon>Bacteria</taxon>
        <taxon>Bacillati</taxon>
        <taxon>Actinomycetota</taxon>
        <taxon>Actinomycetes</taxon>
        <taxon>Frankiales</taxon>
        <taxon>Frankiaceae</taxon>
        <taxon>Parafrankia</taxon>
    </lineage>
</organism>
<dbReference type="EMBL" id="MBLM01000142">
    <property type="protein sequence ID" value="OHV31666.1"/>
    <property type="molecule type" value="Genomic_DNA"/>
</dbReference>
<dbReference type="GO" id="GO:0005737">
    <property type="term" value="C:cytoplasm"/>
    <property type="evidence" value="ECO:0007669"/>
    <property type="project" value="TreeGrafter"/>
</dbReference>
<dbReference type="Proteomes" id="UP000179627">
    <property type="component" value="Unassembled WGS sequence"/>
</dbReference>
<evidence type="ECO:0000313" key="1">
    <source>
        <dbReference type="EMBL" id="OHV31666.1"/>
    </source>
</evidence>
<dbReference type="AlphaFoldDB" id="A0A1S1QDH8"/>
<protein>
    <submittedName>
        <fullName evidence="1">ATP-dependent carboxylate-amine ligase</fullName>
    </submittedName>
</protein>
<dbReference type="PANTHER" id="PTHR21621:SF0">
    <property type="entry name" value="BETA-CITRYLGLUTAMATE SYNTHASE B-RELATED"/>
    <property type="match status" value="1"/>
</dbReference>
<proteinExistence type="predicted"/>
<comment type="caution">
    <text evidence="1">The sequence shown here is derived from an EMBL/GenBank/DDBJ whole genome shotgun (WGS) entry which is preliminary data.</text>
</comment>
<gene>
    <name evidence="1" type="ORF">CC117_25370</name>
</gene>
<keyword evidence="1" id="KW-0436">Ligase</keyword>
<sequence length="369" mass="39200">MSRPSQPFLLHFAEAEAEAAPVPAPSPARAAVDVRDLVVRLMPALTGRIAAEPEPVVLLLAYSRNPDTVLLERALLARGVPCRLLGADDFPTDVTVTWRGDGKRTGGEVFGLDSAQVRSVWFGLAGPTGVPARRLPPFETGEWADALAGWWRSCPAPFVNDPDAGSRAGNKITSLEHAMEEGLTVPDTLVTNDPDQALAFCHAYGSAGVIAKSLNSHYVELDGRRHSLFTRVLSAADLALLPATLAAAPCVFQPLLDSRLELRVTVVGEQVFAASTATADLAAAGLAGSGDVRRVRRAVPMTAHCLDDDVAHRCVRLVAGLGLRYAALDLVMTPDGDHVFLDLNPRGGWWFAEQRAGLPISDAVAGLLC</sequence>
<accession>A0A1S1QDH8</accession>
<reference evidence="2" key="1">
    <citation type="submission" date="2016-07" db="EMBL/GenBank/DDBJ databases">
        <title>Sequence Frankia sp. strain CcI1.17.</title>
        <authorList>
            <person name="Ghodhbane-Gtari F."/>
            <person name="Swanson E."/>
            <person name="Gueddou A."/>
            <person name="Morris K."/>
            <person name="Hezbri K."/>
            <person name="Ktari A."/>
            <person name="Nouioui I."/>
            <person name="Abebe-Akele F."/>
            <person name="Simpson S."/>
            <person name="Thomas K."/>
            <person name="Gtari M."/>
            <person name="Tisa L.S."/>
            <person name="Hurst S."/>
        </authorList>
    </citation>
    <scope>NUCLEOTIDE SEQUENCE [LARGE SCALE GENOMIC DNA]</scope>
    <source>
        <strain evidence="2">Cc1.17</strain>
    </source>
</reference>
<evidence type="ECO:0000313" key="2">
    <source>
        <dbReference type="Proteomes" id="UP000179627"/>
    </source>
</evidence>
<dbReference type="SUPFAM" id="SSF56059">
    <property type="entry name" value="Glutathione synthetase ATP-binding domain-like"/>
    <property type="match status" value="1"/>
</dbReference>
<dbReference type="GO" id="GO:0018169">
    <property type="term" value="F:ribosomal S6-glutamic acid ligase activity"/>
    <property type="evidence" value="ECO:0007669"/>
    <property type="project" value="TreeGrafter"/>
</dbReference>
<name>A0A1S1QDH8_9ACTN</name>
<keyword evidence="2" id="KW-1185">Reference proteome</keyword>
<dbReference type="GO" id="GO:0009432">
    <property type="term" value="P:SOS response"/>
    <property type="evidence" value="ECO:0007669"/>
    <property type="project" value="TreeGrafter"/>
</dbReference>
<dbReference type="PANTHER" id="PTHR21621">
    <property type="entry name" value="RIBOSOMAL PROTEIN S6 MODIFICATION PROTEIN"/>
    <property type="match status" value="1"/>
</dbReference>